<keyword evidence="2" id="KW-1185">Reference proteome</keyword>
<gene>
    <name evidence="1" type="ORF">PLEPLA_LOCUS39759</name>
</gene>
<comment type="caution">
    <text evidence="1">The sequence shown here is derived from an EMBL/GenBank/DDBJ whole genome shotgun (WGS) entry which is preliminary data.</text>
</comment>
<accession>A0A9N7VPM4</accession>
<dbReference type="Proteomes" id="UP001153269">
    <property type="component" value="Unassembled WGS sequence"/>
</dbReference>
<evidence type="ECO:0000313" key="1">
    <source>
        <dbReference type="EMBL" id="CAB1452020.1"/>
    </source>
</evidence>
<protein>
    <submittedName>
        <fullName evidence="1">Uncharacterized protein</fullName>
    </submittedName>
</protein>
<dbReference type="AlphaFoldDB" id="A0A9N7VPM4"/>
<sequence>MICCQGLGPDQTDEAGSPLDLSVGSQHQLPPVHMYHSDMWTAGVDGEKAVERKLMNTTMTHYRRERGREVERAMGISGQREEDSSTPAAVARVTTSRQHWQTHTGPVLLERQGQHASYNLQLSAVRHMKVKEPSGPALLTAPAAGSSALFNRGRDRDTFFITLLMLLCFFENVRLETRELSIGPCQWEPENCFSWKPAEMRHDDVCRESSASAPARSILQHGG</sequence>
<evidence type="ECO:0000313" key="2">
    <source>
        <dbReference type="Proteomes" id="UP001153269"/>
    </source>
</evidence>
<reference evidence="1" key="1">
    <citation type="submission" date="2020-03" db="EMBL/GenBank/DDBJ databases">
        <authorList>
            <person name="Weist P."/>
        </authorList>
    </citation>
    <scope>NUCLEOTIDE SEQUENCE</scope>
</reference>
<organism evidence="1 2">
    <name type="scientific">Pleuronectes platessa</name>
    <name type="common">European plaice</name>
    <dbReference type="NCBI Taxonomy" id="8262"/>
    <lineage>
        <taxon>Eukaryota</taxon>
        <taxon>Metazoa</taxon>
        <taxon>Chordata</taxon>
        <taxon>Craniata</taxon>
        <taxon>Vertebrata</taxon>
        <taxon>Euteleostomi</taxon>
        <taxon>Actinopterygii</taxon>
        <taxon>Neopterygii</taxon>
        <taxon>Teleostei</taxon>
        <taxon>Neoteleostei</taxon>
        <taxon>Acanthomorphata</taxon>
        <taxon>Carangaria</taxon>
        <taxon>Pleuronectiformes</taxon>
        <taxon>Pleuronectoidei</taxon>
        <taxon>Pleuronectidae</taxon>
        <taxon>Pleuronectes</taxon>
    </lineage>
</organism>
<proteinExistence type="predicted"/>
<name>A0A9N7VPM4_PLEPL</name>
<dbReference type="EMBL" id="CADEAL010004112">
    <property type="protein sequence ID" value="CAB1452020.1"/>
    <property type="molecule type" value="Genomic_DNA"/>
</dbReference>